<sequence>MESTTVMFGKILGLYLLTSGVAFIVATPFYAELTRKADRSDPMAVNISGMVHLFVGFGVVVNHFRWDGLLPTLVTLLGVAFVVRGLAYYWIPHVVLRPAEARATGLRVMGAAFVVVGGLTGYLSFLG</sequence>
<dbReference type="KEGG" id="mspg:F6B93_16050"/>
<dbReference type="EMBL" id="CP046600">
    <property type="protein sequence ID" value="QUR68388.1"/>
    <property type="molecule type" value="Genomic_DNA"/>
</dbReference>
<organism evidence="2 3">
    <name type="scientific">Mycobacterium spongiae</name>
    <dbReference type="NCBI Taxonomy" id="886343"/>
    <lineage>
        <taxon>Bacteria</taxon>
        <taxon>Bacillati</taxon>
        <taxon>Actinomycetota</taxon>
        <taxon>Actinomycetes</taxon>
        <taxon>Mycobacteriales</taxon>
        <taxon>Mycobacteriaceae</taxon>
        <taxon>Mycobacterium</taxon>
    </lineage>
</organism>
<accession>A0A975JZR6</accession>
<keyword evidence="3" id="KW-1185">Reference proteome</keyword>
<gene>
    <name evidence="2" type="ORF">F6B93_16050</name>
</gene>
<evidence type="ECO:0000313" key="2">
    <source>
        <dbReference type="EMBL" id="QUR68388.1"/>
    </source>
</evidence>
<feature type="transmembrane region" description="Helical" evidence="1">
    <location>
        <begin position="43"/>
        <end position="64"/>
    </location>
</feature>
<name>A0A975JZR6_9MYCO</name>
<keyword evidence="1" id="KW-0472">Membrane</keyword>
<dbReference type="RefSeq" id="WP_211695960.1">
    <property type="nucleotide sequence ID" value="NZ_CP046600.1"/>
</dbReference>
<evidence type="ECO:0000313" key="3">
    <source>
        <dbReference type="Proteomes" id="UP000682202"/>
    </source>
</evidence>
<reference evidence="2" key="1">
    <citation type="submission" date="2019-12" db="EMBL/GenBank/DDBJ databases">
        <title>Mycobacterium spongiae sp. nov.</title>
        <authorList>
            <person name="Stinear T."/>
        </authorList>
    </citation>
    <scope>NUCLEOTIDE SEQUENCE</scope>
    <source>
        <strain evidence="2">FSD4b-SM</strain>
    </source>
</reference>
<feature type="transmembrane region" description="Helical" evidence="1">
    <location>
        <begin position="103"/>
        <end position="125"/>
    </location>
</feature>
<evidence type="ECO:0000256" key="1">
    <source>
        <dbReference type="SAM" id="Phobius"/>
    </source>
</evidence>
<feature type="transmembrane region" description="Helical" evidence="1">
    <location>
        <begin position="70"/>
        <end position="91"/>
    </location>
</feature>
<feature type="transmembrane region" description="Helical" evidence="1">
    <location>
        <begin position="12"/>
        <end position="31"/>
    </location>
</feature>
<proteinExistence type="predicted"/>
<dbReference type="Proteomes" id="UP000682202">
    <property type="component" value="Chromosome"/>
</dbReference>
<protein>
    <submittedName>
        <fullName evidence="2">Uncharacterized protein</fullName>
    </submittedName>
</protein>
<keyword evidence="1" id="KW-0812">Transmembrane</keyword>
<keyword evidence="1" id="KW-1133">Transmembrane helix</keyword>
<dbReference type="AlphaFoldDB" id="A0A975JZR6"/>